<dbReference type="EMBL" id="FTNZ01000010">
    <property type="protein sequence ID" value="SIS56741.1"/>
    <property type="molecule type" value="Genomic_DNA"/>
</dbReference>
<protein>
    <submittedName>
        <fullName evidence="1">Uncharacterized protein</fullName>
    </submittedName>
</protein>
<gene>
    <name evidence="1" type="ORF">SAMN05421768_11037</name>
</gene>
<dbReference type="AlphaFoldDB" id="A0A1N7K5C6"/>
<dbReference type="Proteomes" id="UP000186106">
    <property type="component" value="Unassembled WGS sequence"/>
</dbReference>
<sequence length="29" mass="3415">MSDYFFILKLNFENYGKLCNKGGPRENES</sequence>
<evidence type="ECO:0000313" key="1">
    <source>
        <dbReference type="EMBL" id="SIS56741.1"/>
    </source>
</evidence>
<name>A0A1N7K5C6_9FLAO</name>
<reference evidence="1 2" key="1">
    <citation type="submission" date="2017-01" db="EMBL/GenBank/DDBJ databases">
        <authorList>
            <person name="Mah S.A."/>
            <person name="Swanson W.J."/>
            <person name="Moy G.W."/>
            <person name="Vacquier V.D."/>
        </authorList>
    </citation>
    <scope>NUCLEOTIDE SEQUENCE [LARGE SCALE GENOMIC DNA]</scope>
    <source>
        <strain evidence="1 2">DSM 16927</strain>
    </source>
</reference>
<proteinExistence type="predicted"/>
<organism evidence="1 2">
    <name type="scientific">Chryseobacterium joostei</name>
    <dbReference type="NCBI Taxonomy" id="112234"/>
    <lineage>
        <taxon>Bacteria</taxon>
        <taxon>Pseudomonadati</taxon>
        <taxon>Bacteroidota</taxon>
        <taxon>Flavobacteriia</taxon>
        <taxon>Flavobacteriales</taxon>
        <taxon>Weeksellaceae</taxon>
        <taxon>Chryseobacterium group</taxon>
        <taxon>Chryseobacterium</taxon>
    </lineage>
</organism>
<accession>A0A1N7K5C6</accession>
<evidence type="ECO:0000313" key="2">
    <source>
        <dbReference type="Proteomes" id="UP000186106"/>
    </source>
</evidence>